<keyword evidence="8" id="KW-1185">Reference proteome</keyword>
<dbReference type="PANTHER" id="PTHR23508:SF10">
    <property type="entry name" value="CARBOXYLIC ACID TRANSPORTER PROTEIN HOMOLOG"/>
    <property type="match status" value="1"/>
</dbReference>
<evidence type="ECO:0000313" key="8">
    <source>
        <dbReference type="Proteomes" id="UP001500171"/>
    </source>
</evidence>
<feature type="transmembrane region" description="Helical" evidence="5">
    <location>
        <begin position="106"/>
        <end position="124"/>
    </location>
</feature>
<feature type="transmembrane region" description="Helical" evidence="5">
    <location>
        <begin position="288"/>
        <end position="306"/>
    </location>
</feature>
<keyword evidence="2 5" id="KW-0812">Transmembrane</keyword>
<comment type="caution">
    <text evidence="7">The sequence shown here is derived from an EMBL/GenBank/DDBJ whole genome shotgun (WGS) entry which is preliminary data.</text>
</comment>
<feature type="transmembrane region" description="Helical" evidence="5">
    <location>
        <begin position="12"/>
        <end position="35"/>
    </location>
</feature>
<dbReference type="InterPro" id="IPR036259">
    <property type="entry name" value="MFS_trans_sf"/>
</dbReference>
<feature type="domain" description="Major facilitator superfamily (MFS) profile" evidence="6">
    <location>
        <begin position="17"/>
        <end position="403"/>
    </location>
</feature>
<comment type="subcellular location">
    <subcellularLocation>
        <location evidence="1">Membrane</location>
        <topology evidence="1">Multi-pass membrane protein</topology>
    </subcellularLocation>
</comment>
<dbReference type="InterPro" id="IPR011701">
    <property type="entry name" value="MFS"/>
</dbReference>
<evidence type="ECO:0000256" key="3">
    <source>
        <dbReference type="ARBA" id="ARBA00022989"/>
    </source>
</evidence>
<dbReference type="InterPro" id="IPR000849">
    <property type="entry name" value="Sugar_P_transporter"/>
</dbReference>
<dbReference type="Gene3D" id="1.20.1250.20">
    <property type="entry name" value="MFS general substrate transporter like domains"/>
    <property type="match status" value="2"/>
</dbReference>
<dbReference type="PANTHER" id="PTHR23508">
    <property type="entry name" value="CARBOXYLIC ACID TRANSPORTER PROTEIN HOMOLOG"/>
    <property type="match status" value="1"/>
</dbReference>
<accession>A0ABP9ND35</accession>
<feature type="transmembrane region" description="Helical" evidence="5">
    <location>
        <begin position="379"/>
        <end position="398"/>
    </location>
</feature>
<protein>
    <submittedName>
        <fullName evidence="7">MFS transporter</fullName>
    </submittedName>
</protein>
<feature type="transmembrane region" description="Helical" evidence="5">
    <location>
        <begin position="264"/>
        <end position="281"/>
    </location>
</feature>
<proteinExistence type="predicted"/>
<sequence>MQSSSQQNIPTSYWIRIVVIFFLGWVVIYAGRSVLSPIVGELQTAFGLSKAETGGIMSLFFLAYTLLQIPSGILGDKIGRKRVLVTGFTLYAIFIASVYFVPSFAVFLFLWILAGAAQGCYYGPQYALSSEAIPKKWITVGSAIIGSGMSFGIAMGYYLSSVMVSVYHTSWKMPFVLVAIPIVIVTLLMLFFVRERITPVNAANSQMAPKGNFADLFKNRNLVLAYITIFCSIYGFFVIITWLPNYLEAERGMDKIEASQIASIVPWISIIGTILCSYVSDKLGRRKPVVLFMMPLSLVAIFGIVYSDSYAVLIAVLILYGFIGKISLNPVLIALVADNAPRASLSTAFGLYNFFGMAASICAPYVTGLIADKTGSLNSGFYFAAFITLIGITAISFVKEGPKKTD</sequence>
<evidence type="ECO:0000256" key="1">
    <source>
        <dbReference type="ARBA" id="ARBA00004141"/>
    </source>
</evidence>
<gene>
    <name evidence="7" type="ORF">GCM10023211_18570</name>
</gene>
<reference evidence="8" key="1">
    <citation type="journal article" date="2019" name="Int. J. Syst. Evol. Microbiol.">
        <title>The Global Catalogue of Microorganisms (GCM) 10K type strain sequencing project: providing services to taxonomists for standard genome sequencing and annotation.</title>
        <authorList>
            <consortium name="The Broad Institute Genomics Platform"/>
            <consortium name="The Broad Institute Genome Sequencing Center for Infectious Disease"/>
            <person name="Wu L."/>
            <person name="Ma J."/>
        </authorList>
    </citation>
    <scope>NUCLEOTIDE SEQUENCE [LARGE SCALE GENOMIC DNA]</scope>
    <source>
        <strain evidence="8">JCM 18050</strain>
    </source>
</reference>
<dbReference type="InterPro" id="IPR020846">
    <property type="entry name" value="MFS_dom"/>
</dbReference>
<feature type="transmembrane region" description="Helical" evidence="5">
    <location>
        <begin position="223"/>
        <end position="244"/>
    </location>
</feature>
<dbReference type="Proteomes" id="UP001500171">
    <property type="component" value="Unassembled WGS sequence"/>
</dbReference>
<feature type="transmembrane region" description="Helical" evidence="5">
    <location>
        <begin position="171"/>
        <end position="193"/>
    </location>
</feature>
<dbReference type="Pfam" id="PF07690">
    <property type="entry name" value="MFS_1"/>
    <property type="match status" value="1"/>
</dbReference>
<feature type="transmembrane region" description="Helical" evidence="5">
    <location>
        <begin position="82"/>
        <end position="100"/>
    </location>
</feature>
<keyword evidence="3 5" id="KW-1133">Transmembrane helix</keyword>
<dbReference type="SUPFAM" id="SSF103473">
    <property type="entry name" value="MFS general substrate transporter"/>
    <property type="match status" value="1"/>
</dbReference>
<organism evidence="7 8">
    <name type="scientific">Orbus sasakiae</name>
    <dbReference type="NCBI Taxonomy" id="1078475"/>
    <lineage>
        <taxon>Bacteria</taxon>
        <taxon>Pseudomonadati</taxon>
        <taxon>Pseudomonadota</taxon>
        <taxon>Gammaproteobacteria</taxon>
        <taxon>Orbales</taxon>
        <taxon>Orbaceae</taxon>
        <taxon>Orbus</taxon>
    </lineage>
</organism>
<evidence type="ECO:0000256" key="5">
    <source>
        <dbReference type="SAM" id="Phobius"/>
    </source>
</evidence>
<dbReference type="PIRSF" id="PIRSF002808">
    <property type="entry name" value="Hexose_phosphate_transp"/>
    <property type="match status" value="1"/>
</dbReference>
<feature type="transmembrane region" description="Helical" evidence="5">
    <location>
        <begin position="349"/>
        <end position="367"/>
    </location>
</feature>
<feature type="transmembrane region" description="Helical" evidence="5">
    <location>
        <begin position="136"/>
        <end position="159"/>
    </location>
</feature>
<dbReference type="PROSITE" id="PS50850">
    <property type="entry name" value="MFS"/>
    <property type="match status" value="1"/>
</dbReference>
<evidence type="ECO:0000313" key="7">
    <source>
        <dbReference type="EMBL" id="GAA5112247.1"/>
    </source>
</evidence>
<name>A0ABP9ND35_9GAMM</name>
<feature type="transmembrane region" description="Helical" evidence="5">
    <location>
        <begin position="312"/>
        <end position="337"/>
    </location>
</feature>
<dbReference type="EMBL" id="BAABHY010000005">
    <property type="protein sequence ID" value="GAA5112247.1"/>
    <property type="molecule type" value="Genomic_DNA"/>
</dbReference>
<feature type="transmembrane region" description="Helical" evidence="5">
    <location>
        <begin position="55"/>
        <end position="75"/>
    </location>
</feature>
<evidence type="ECO:0000256" key="2">
    <source>
        <dbReference type="ARBA" id="ARBA00022692"/>
    </source>
</evidence>
<evidence type="ECO:0000256" key="4">
    <source>
        <dbReference type="ARBA" id="ARBA00023136"/>
    </source>
</evidence>
<evidence type="ECO:0000259" key="6">
    <source>
        <dbReference type="PROSITE" id="PS50850"/>
    </source>
</evidence>
<keyword evidence="4 5" id="KW-0472">Membrane</keyword>